<dbReference type="Pfam" id="PF10604">
    <property type="entry name" value="Polyketide_cyc2"/>
    <property type="match status" value="1"/>
</dbReference>
<sequence>MIKLIALSAIAVVAGVTVVLIAAATRPDIFRVERSTSIHAPAERILPLLTDLRRFNSWSPYAKKDPSMKGEYRGPASGAGAAYHFEGNKDVGKGSIEIVDASAADKLTMKLDMIEPFEGHNIVEFRLAPQEDGTRVTWSMHGPSPLIARVVGLFMNMDSMIGRDFETGLGNLKAMAERT</sequence>
<dbReference type="SUPFAM" id="SSF55961">
    <property type="entry name" value="Bet v1-like"/>
    <property type="match status" value="1"/>
</dbReference>
<dbReference type="InterPro" id="IPR023393">
    <property type="entry name" value="START-like_dom_sf"/>
</dbReference>
<dbReference type="OrthoDB" id="9807923at2"/>
<accession>A0A3A3G372</accession>
<dbReference type="EMBL" id="QYUO01000002">
    <property type="protein sequence ID" value="RJF95856.1"/>
    <property type="molecule type" value="Genomic_DNA"/>
</dbReference>
<comment type="caution">
    <text evidence="1">The sequence shown here is derived from an EMBL/GenBank/DDBJ whole genome shotgun (WGS) entry which is preliminary data.</text>
</comment>
<proteinExistence type="predicted"/>
<dbReference type="CDD" id="cd07818">
    <property type="entry name" value="SRPBCC_1"/>
    <property type="match status" value="1"/>
</dbReference>
<dbReference type="Proteomes" id="UP000265955">
    <property type="component" value="Unassembled WGS sequence"/>
</dbReference>
<dbReference type="Gene3D" id="3.30.530.20">
    <property type="match status" value="1"/>
</dbReference>
<dbReference type="AlphaFoldDB" id="A0A3A3G372"/>
<protein>
    <submittedName>
        <fullName evidence="1">Polyketide cyclase</fullName>
    </submittedName>
</protein>
<dbReference type="RefSeq" id="WP_119771003.1">
    <property type="nucleotide sequence ID" value="NZ_QYUO01000002.1"/>
</dbReference>
<gene>
    <name evidence="1" type="ORF">D3871_21045</name>
</gene>
<organism evidence="1 2">
    <name type="scientific">Noviherbaspirillum saxi</name>
    <dbReference type="NCBI Taxonomy" id="2320863"/>
    <lineage>
        <taxon>Bacteria</taxon>
        <taxon>Pseudomonadati</taxon>
        <taxon>Pseudomonadota</taxon>
        <taxon>Betaproteobacteria</taxon>
        <taxon>Burkholderiales</taxon>
        <taxon>Oxalobacteraceae</taxon>
        <taxon>Noviherbaspirillum</taxon>
    </lineage>
</organism>
<dbReference type="InterPro" id="IPR019587">
    <property type="entry name" value="Polyketide_cyclase/dehydratase"/>
</dbReference>
<keyword evidence="2" id="KW-1185">Reference proteome</keyword>
<evidence type="ECO:0000313" key="1">
    <source>
        <dbReference type="EMBL" id="RJF95856.1"/>
    </source>
</evidence>
<name>A0A3A3G372_9BURK</name>
<evidence type="ECO:0000313" key="2">
    <source>
        <dbReference type="Proteomes" id="UP000265955"/>
    </source>
</evidence>
<reference evidence="2" key="1">
    <citation type="submission" date="2018-09" db="EMBL/GenBank/DDBJ databases">
        <authorList>
            <person name="Zhu H."/>
        </authorList>
    </citation>
    <scope>NUCLEOTIDE SEQUENCE [LARGE SCALE GENOMIC DNA]</scope>
    <source>
        <strain evidence="2">K1R23-30</strain>
    </source>
</reference>